<evidence type="ECO:0000313" key="2">
    <source>
        <dbReference type="Proteomes" id="UP000654075"/>
    </source>
</evidence>
<sequence>MTEKERLLSQVLHTVLVATTKDARRAAVLVRGVTDGNGFAAWRRLCREYQPDSAARYTAALCDLLRPPWSPRETAAAWLPHFHQWENQVADYQITLFR</sequence>
<organism evidence="1 2">
    <name type="scientific">Polarella glacialis</name>
    <name type="common">Dinoflagellate</name>
    <dbReference type="NCBI Taxonomy" id="89957"/>
    <lineage>
        <taxon>Eukaryota</taxon>
        <taxon>Sar</taxon>
        <taxon>Alveolata</taxon>
        <taxon>Dinophyceae</taxon>
        <taxon>Suessiales</taxon>
        <taxon>Suessiaceae</taxon>
        <taxon>Polarella</taxon>
    </lineage>
</organism>
<dbReference type="EMBL" id="CAJNNV010028972">
    <property type="protein sequence ID" value="CAE8626466.1"/>
    <property type="molecule type" value="Genomic_DNA"/>
</dbReference>
<dbReference type="AlphaFoldDB" id="A0A813GMF7"/>
<dbReference type="Proteomes" id="UP000654075">
    <property type="component" value="Unassembled WGS sequence"/>
</dbReference>
<protein>
    <submittedName>
        <fullName evidence="1">Uncharacterized protein</fullName>
    </submittedName>
</protein>
<proteinExistence type="predicted"/>
<comment type="caution">
    <text evidence="1">The sequence shown here is derived from an EMBL/GenBank/DDBJ whole genome shotgun (WGS) entry which is preliminary data.</text>
</comment>
<name>A0A813GMF7_POLGL</name>
<keyword evidence="2" id="KW-1185">Reference proteome</keyword>
<gene>
    <name evidence="1" type="ORF">PGLA1383_LOCUS43391</name>
</gene>
<reference evidence="1" key="1">
    <citation type="submission" date="2021-02" db="EMBL/GenBank/DDBJ databases">
        <authorList>
            <person name="Dougan E. K."/>
            <person name="Rhodes N."/>
            <person name="Thang M."/>
            <person name="Chan C."/>
        </authorList>
    </citation>
    <scope>NUCLEOTIDE SEQUENCE</scope>
</reference>
<accession>A0A813GMF7</accession>
<evidence type="ECO:0000313" key="1">
    <source>
        <dbReference type="EMBL" id="CAE8626466.1"/>
    </source>
</evidence>